<evidence type="ECO:0000256" key="6">
    <source>
        <dbReference type="RuleBase" id="RU363053"/>
    </source>
</evidence>
<dbReference type="GO" id="GO:0005737">
    <property type="term" value="C:cytoplasm"/>
    <property type="evidence" value="ECO:0007669"/>
    <property type="project" value="TreeGrafter"/>
</dbReference>
<dbReference type="EMBL" id="CAJHUC010001408">
    <property type="protein sequence ID" value="CAD7701019.1"/>
    <property type="molecule type" value="Genomic_DNA"/>
</dbReference>
<keyword evidence="5" id="KW-0472">Membrane</keyword>
<dbReference type="Pfam" id="PF04117">
    <property type="entry name" value="Mpv17_PMP22"/>
    <property type="match status" value="1"/>
</dbReference>
<evidence type="ECO:0000313" key="9">
    <source>
        <dbReference type="Proteomes" id="UP000708148"/>
    </source>
</evidence>
<proteinExistence type="inferred from homology"/>
<dbReference type="OrthoDB" id="10267969at2759"/>
<comment type="subcellular location">
    <subcellularLocation>
        <location evidence="1">Membrane</location>
        <topology evidence="1">Multi-pass membrane protein</topology>
    </subcellularLocation>
</comment>
<dbReference type="Proteomes" id="UP000708148">
    <property type="component" value="Unassembled WGS sequence"/>
</dbReference>
<organism evidence="8 9">
    <name type="scientific">Ostreobium quekettii</name>
    <dbReference type="NCBI Taxonomy" id="121088"/>
    <lineage>
        <taxon>Eukaryota</taxon>
        <taxon>Viridiplantae</taxon>
        <taxon>Chlorophyta</taxon>
        <taxon>core chlorophytes</taxon>
        <taxon>Ulvophyceae</taxon>
        <taxon>TCBD clade</taxon>
        <taxon>Bryopsidales</taxon>
        <taxon>Ostreobineae</taxon>
        <taxon>Ostreobiaceae</taxon>
        <taxon>Ostreobium</taxon>
    </lineage>
</organism>
<feature type="region of interest" description="Disordered" evidence="7">
    <location>
        <begin position="1"/>
        <end position="22"/>
    </location>
</feature>
<reference evidence="8" key="1">
    <citation type="submission" date="2020-12" db="EMBL/GenBank/DDBJ databases">
        <authorList>
            <person name="Iha C."/>
        </authorList>
    </citation>
    <scope>NUCLEOTIDE SEQUENCE</scope>
</reference>
<keyword evidence="4" id="KW-1133">Transmembrane helix</keyword>
<keyword evidence="9" id="KW-1185">Reference proteome</keyword>
<evidence type="ECO:0000256" key="5">
    <source>
        <dbReference type="ARBA" id="ARBA00023136"/>
    </source>
</evidence>
<sequence length="305" mass="33083">MMESTGRLSRPEGCPAFPSLQISARQRPTSVARAWRAGARLHGGRAASLGPAPGGLGSWGGKIGAGRLALPVLAALPMSTASAVATAPAAEITLAPLVPEQLPVPEELEPPAEEEDATPSRNVFAEFWANYNALLAEKPIMVKSATSFFGFMIGDICAQTIMGGAYDPFRTARLTAFGVLMDGPVGHCWYSTLDKHVMPEDPKCTKAIVMKTALDQLVWAPFFSCVFFTFIRTLEGHPEAALSTIQSELVPTIVANYALWPLAHLINFRFVPSEQRILYINFVQILWTSYLSNLANNGHTSMFHH</sequence>
<comment type="similarity">
    <text evidence="2 6">Belongs to the peroxisomal membrane protein PXMP2/4 family.</text>
</comment>
<dbReference type="GO" id="GO:0016020">
    <property type="term" value="C:membrane"/>
    <property type="evidence" value="ECO:0007669"/>
    <property type="project" value="UniProtKB-SubCell"/>
</dbReference>
<keyword evidence="3" id="KW-0812">Transmembrane</keyword>
<accession>A0A8S1J0V2</accession>
<dbReference type="PANTHER" id="PTHR11266:SF17">
    <property type="entry name" value="PROTEIN MPV17"/>
    <property type="match status" value="1"/>
</dbReference>
<comment type="caution">
    <text evidence="8">The sequence shown here is derived from an EMBL/GenBank/DDBJ whole genome shotgun (WGS) entry which is preliminary data.</text>
</comment>
<name>A0A8S1J0V2_9CHLO</name>
<dbReference type="InterPro" id="IPR007248">
    <property type="entry name" value="Mpv17_PMP22"/>
</dbReference>
<evidence type="ECO:0000256" key="3">
    <source>
        <dbReference type="ARBA" id="ARBA00022692"/>
    </source>
</evidence>
<dbReference type="AlphaFoldDB" id="A0A8S1J0V2"/>
<gene>
    <name evidence="8" type="ORF">OSTQU699_LOCUS6378</name>
</gene>
<evidence type="ECO:0000256" key="2">
    <source>
        <dbReference type="ARBA" id="ARBA00006824"/>
    </source>
</evidence>
<evidence type="ECO:0000256" key="4">
    <source>
        <dbReference type="ARBA" id="ARBA00022989"/>
    </source>
</evidence>
<protein>
    <submittedName>
        <fullName evidence="8">Uncharacterized protein</fullName>
    </submittedName>
</protein>
<dbReference type="PANTHER" id="PTHR11266">
    <property type="entry name" value="PEROXISOMAL MEMBRANE PROTEIN 2, PXMP2 MPV17"/>
    <property type="match status" value="1"/>
</dbReference>
<evidence type="ECO:0000256" key="1">
    <source>
        <dbReference type="ARBA" id="ARBA00004141"/>
    </source>
</evidence>
<evidence type="ECO:0000256" key="7">
    <source>
        <dbReference type="SAM" id="MobiDB-lite"/>
    </source>
</evidence>
<evidence type="ECO:0000313" key="8">
    <source>
        <dbReference type="EMBL" id="CAD7701019.1"/>
    </source>
</evidence>